<comment type="caution">
    <text evidence="1">The sequence shown here is derived from an EMBL/GenBank/DDBJ whole genome shotgun (WGS) entry which is preliminary data.</text>
</comment>
<name>M5F666_9HYPH</name>
<evidence type="ECO:0000313" key="2">
    <source>
        <dbReference type="Proteomes" id="UP000012062"/>
    </source>
</evidence>
<dbReference type="EMBL" id="CAUM01000122">
    <property type="protein sequence ID" value="CCV07366.1"/>
    <property type="molecule type" value="Genomic_DNA"/>
</dbReference>
<organism evidence="1 2">
    <name type="scientific">Mesorhizobium metallidurans STM 2683</name>
    <dbReference type="NCBI Taxonomy" id="1297569"/>
    <lineage>
        <taxon>Bacteria</taxon>
        <taxon>Pseudomonadati</taxon>
        <taxon>Pseudomonadota</taxon>
        <taxon>Alphaproteobacteria</taxon>
        <taxon>Hyphomicrobiales</taxon>
        <taxon>Phyllobacteriaceae</taxon>
        <taxon>Mesorhizobium</taxon>
    </lineage>
</organism>
<evidence type="ECO:0000313" key="1">
    <source>
        <dbReference type="EMBL" id="CCV07366.1"/>
    </source>
</evidence>
<dbReference type="Proteomes" id="UP000012062">
    <property type="component" value="Unassembled WGS sequence"/>
</dbReference>
<protein>
    <submittedName>
        <fullName evidence="1">Uncharacterized protein</fullName>
    </submittedName>
</protein>
<sequence length="60" mass="6898">MNPRHHSPSRLNTRAEISIVVTQITKFVTIIRKSVWLNAYLKISLYAAIENNLFLNVKSS</sequence>
<dbReference type="AlphaFoldDB" id="M5F666"/>
<keyword evidence="2" id="KW-1185">Reference proteome</keyword>
<gene>
    <name evidence="1" type="ORF">MESS2_540013</name>
</gene>
<dbReference type="STRING" id="1297569.MESS2_540013"/>
<reference evidence="1 2" key="1">
    <citation type="submission" date="2013-02" db="EMBL/GenBank/DDBJ databases">
        <authorList>
            <person name="Genoscope - CEA"/>
        </authorList>
    </citation>
    <scope>NUCLEOTIDE SEQUENCE [LARGE SCALE GENOMIC DNA]</scope>
    <source>
        <strain evidence="1 2">STM 2683</strain>
    </source>
</reference>
<accession>M5F666</accession>
<proteinExistence type="predicted"/>